<keyword evidence="2 4" id="KW-0813">Transport</keyword>
<evidence type="ECO:0000256" key="1">
    <source>
        <dbReference type="ARBA" id="ARBA00008725"/>
    </source>
</evidence>
<dbReference type="SUPFAM" id="SSF53850">
    <property type="entry name" value="Periplasmic binding protein-like II"/>
    <property type="match status" value="1"/>
</dbReference>
<dbReference type="InterPro" id="IPR011862">
    <property type="entry name" value="Phos-bd"/>
</dbReference>
<dbReference type="Proteomes" id="UP000663929">
    <property type="component" value="Chromosome"/>
</dbReference>
<evidence type="ECO:0000259" key="5">
    <source>
        <dbReference type="Pfam" id="PF12849"/>
    </source>
</evidence>
<dbReference type="RefSeq" id="WP_237383344.1">
    <property type="nucleotide sequence ID" value="NZ_CP071793.1"/>
</dbReference>
<comment type="similarity">
    <text evidence="1 4">Belongs to the PstS family.</text>
</comment>
<dbReference type="GO" id="GO:0006817">
    <property type="term" value="P:phosphate ion transport"/>
    <property type="evidence" value="ECO:0007669"/>
    <property type="project" value="UniProtKB-UniRule"/>
</dbReference>
<proteinExistence type="inferred from homology"/>
<dbReference type="Gene3D" id="3.40.190.10">
    <property type="entry name" value="Periplasmic binding protein-like II"/>
    <property type="match status" value="2"/>
</dbReference>
<evidence type="ECO:0000256" key="4">
    <source>
        <dbReference type="RuleBase" id="RU367119"/>
    </source>
</evidence>
<sequence>MKLQHFIPWIWLVATAASGASSVPPEPASSRPVQAGHPHDEALQHLAPYKRRSGVSGSLSSAGSDTLNNLMTLWAEGFRRQYPSVNIQVEGKGSSTAPPALIQGVAQLGPMSRLMKDDEVNAFQRRLGFMPTPVPVAMDALAIFVHAENPVESLTLAEVDAIFSRTRRGGLLRTFSTWSDLGVATGPARYPLSLYGRNSASGTYGLFKLTALFRGDFKNSVKELPGSAAVVLAVSQDPAAIGYAGIGYRTSGVKMLSIAPEKGSLAKPATSQNVLNGAYPLGRLLYIYVAKPPSQSLPVPVEEFLKFVLSREGQRIVRKSGYIPLPVEMLEAQRSRLW</sequence>
<organism evidence="6 7">
    <name type="scientific">Sulfidibacter corallicola</name>
    <dbReference type="NCBI Taxonomy" id="2818388"/>
    <lineage>
        <taxon>Bacteria</taxon>
        <taxon>Pseudomonadati</taxon>
        <taxon>Acidobacteriota</taxon>
        <taxon>Holophagae</taxon>
        <taxon>Acanthopleuribacterales</taxon>
        <taxon>Acanthopleuribacteraceae</taxon>
        <taxon>Sulfidibacter</taxon>
    </lineage>
</organism>
<dbReference type="Pfam" id="PF12849">
    <property type="entry name" value="PBP_like_2"/>
    <property type="match status" value="1"/>
</dbReference>
<feature type="domain" description="PBP" evidence="5">
    <location>
        <begin position="55"/>
        <end position="312"/>
    </location>
</feature>
<dbReference type="EMBL" id="CP071793">
    <property type="protein sequence ID" value="QTD53244.1"/>
    <property type="molecule type" value="Genomic_DNA"/>
</dbReference>
<evidence type="ECO:0000256" key="2">
    <source>
        <dbReference type="ARBA" id="ARBA00022448"/>
    </source>
</evidence>
<accession>A0A8A4TVT5</accession>
<protein>
    <recommendedName>
        <fullName evidence="4">Phosphate-binding protein</fullName>
    </recommendedName>
</protein>
<dbReference type="PANTHER" id="PTHR30570">
    <property type="entry name" value="PERIPLASMIC PHOSPHATE BINDING COMPONENT OF PHOSPHATE ABC TRANSPORTER"/>
    <property type="match status" value="1"/>
</dbReference>
<name>A0A8A4TVT5_SULCO</name>
<reference evidence="6" key="1">
    <citation type="submission" date="2021-03" db="EMBL/GenBank/DDBJ databases">
        <title>Acanthopleuribacteraceae sp. M133.</title>
        <authorList>
            <person name="Wang G."/>
        </authorList>
    </citation>
    <scope>NUCLEOTIDE SEQUENCE</scope>
    <source>
        <strain evidence="6">M133</strain>
    </source>
</reference>
<dbReference type="InterPro" id="IPR024370">
    <property type="entry name" value="PBP_domain"/>
</dbReference>
<gene>
    <name evidence="6" type="ORF">J3U87_12375</name>
</gene>
<dbReference type="AlphaFoldDB" id="A0A8A4TVT5"/>
<dbReference type="KEGG" id="scor:J3U87_12375"/>
<keyword evidence="4" id="KW-0592">Phosphate transport</keyword>
<evidence type="ECO:0000256" key="3">
    <source>
        <dbReference type="ARBA" id="ARBA00022729"/>
    </source>
</evidence>
<dbReference type="InterPro" id="IPR050811">
    <property type="entry name" value="Phosphate_ABC_transporter"/>
</dbReference>
<keyword evidence="7" id="KW-1185">Reference proteome</keyword>
<keyword evidence="3" id="KW-0732">Signal</keyword>
<dbReference type="NCBIfam" id="TIGR02136">
    <property type="entry name" value="ptsS_2"/>
    <property type="match status" value="1"/>
</dbReference>
<dbReference type="GO" id="GO:0042301">
    <property type="term" value="F:phosphate ion binding"/>
    <property type="evidence" value="ECO:0007669"/>
    <property type="project" value="UniProtKB-UniRule"/>
</dbReference>
<dbReference type="CDD" id="cd13653">
    <property type="entry name" value="PBP2_phosphate_like_1"/>
    <property type="match status" value="1"/>
</dbReference>
<dbReference type="PANTHER" id="PTHR30570:SF6">
    <property type="entry name" value="PHOSPHATE-BINDING PROTEIN PSTS"/>
    <property type="match status" value="1"/>
</dbReference>
<evidence type="ECO:0000313" key="7">
    <source>
        <dbReference type="Proteomes" id="UP000663929"/>
    </source>
</evidence>
<evidence type="ECO:0000313" key="6">
    <source>
        <dbReference type="EMBL" id="QTD53244.1"/>
    </source>
</evidence>
<comment type="function">
    <text evidence="4">Involved in the system for phosphate transport across the cytoplasmic membrane.</text>
</comment>